<dbReference type="InterPro" id="IPR040017">
    <property type="entry name" value="XPOT"/>
</dbReference>
<comment type="similarity">
    <text evidence="1 2">Belongs to the exportin family.</text>
</comment>
<dbReference type="OrthoDB" id="26399at2759"/>
<proteinExistence type="inferred from homology"/>
<dbReference type="InterPro" id="IPR045546">
    <property type="entry name" value="Exportin-T_C"/>
</dbReference>
<dbReference type="GO" id="GO:0000049">
    <property type="term" value="F:tRNA binding"/>
    <property type="evidence" value="ECO:0007669"/>
    <property type="project" value="UniProtKB-UniRule"/>
</dbReference>
<dbReference type="Gene3D" id="1.25.10.10">
    <property type="entry name" value="Leucine-rich Repeat Variant"/>
    <property type="match status" value="1"/>
</dbReference>
<dbReference type="GO" id="GO:0005643">
    <property type="term" value="C:nuclear pore"/>
    <property type="evidence" value="ECO:0007669"/>
    <property type="project" value="TreeGrafter"/>
</dbReference>
<keyword evidence="5" id="KW-1185">Reference proteome</keyword>
<evidence type="ECO:0000313" key="5">
    <source>
        <dbReference type="Proteomes" id="UP000738359"/>
    </source>
</evidence>
<keyword evidence="2" id="KW-0539">Nucleus</keyword>
<comment type="function">
    <text evidence="2">tRNA nucleus export receptor which facilitates tRNA translocation across the nuclear pore complex.</text>
</comment>
<evidence type="ECO:0000313" key="4">
    <source>
        <dbReference type="EMBL" id="KAF9966278.1"/>
    </source>
</evidence>
<dbReference type="PANTHER" id="PTHR15952">
    <property type="entry name" value="EXPORTIN-T/LOS1"/>
    <property type="match status" value="1"/>
</dbReference>
<organism evidence="4 5">
    <name type="scientific">Mortierella alpina</name>
    <name type="common">Oleaginous fungus</name>
    <name type="synonym">Mortierella renispora</name>
    <dbReference type="NCBI Taxonomy" id="64518"/>
    <lineage>
        <taxon>Eukaryota</taxon>
        <taxon>Fungi</taxon>
        <taxon>Fungi incertae sedis</taxon>
        <taxon>Mucoromycota</taxon>
        <taxon>Mortierellomycotina</taxon>
        <taxon>Mortierellomycetes</taxon>
        <taxon>Mortierellales</taxon>
        <taxon>Mortierellaceae</taxon>
        <taxon>Mortierella</taxon>
    </lineage>
</organism>
<accession>A0A9P6M5G5</accession>
<dbReference type="GO" id="GO:0005737">
    <property type="term" value="C:cytoplasm"/>
    <property type="evidence" value="ECO:0007669"/>
    <property type="project" value="UniProtKB-SubCell"/>
</dbReference>
<dbReference type="Proteomes" id="UP000738359">
    <property type="component" value="Unassembled WGS sequence"/>
</dbReference>
<dbReference type="EMBL" id="JAAAHY010000171">
    <property type="protein sequence ID" value="KAF9966278.1"/>
    <property type="molecule type" value="Genomic_DNA"/>
</dbReference>
<keyword evidence="2" id="KW-0820">tRNA-binding</keyword>
<evidence type="ECO:0000256" key="2">
    <source>
        <dbReference type="RuleBase" id="RU366037"/>
    </source>
</evidence>
<comment type="caution">
    <text evidence="4">The sequence shown here is derived from an EMBL/GenBank/DDBJ whole genome shotgun (WGS) entry which is preliminary data.</text>
</comment>
<keyword evidence="2" id="KW-0694">RNA-binding</keyword>
<dbReference type="GO" id="GO:0016363">
    <property type="term" value="C:nuclear matrix"/>
    <property type="evidence" value="ECO:0007669"/>
    <property type="project" value="TreeGrafter"/>
</dbReference>
<feature type="domain" description="Exportin-T C-terminal" evidence="3">
    <location>
        <begin position="2"/>
        <end position="157"/>
    </location>
</feature>
<dbReference type="GO" id="GO:0031267">
    <property type="term" value="F:small GTPase binding"/>
    <property type="evidence" value="ECO:0007669"/>
    <property type="project" value="InterPro"/>
</dbReference>
<reference evidence="4" key="1">
    <citation type="journal article" date="2020" name="Fungal Divers.">
        <title>Resolving the Mortierellaceae phylogeny through synthesis of multi-gene phylogenetics and phylogenomics.</title>
        <authorList>
            <person name="Vandepol N."/>
            <person name="Liber J."/>
            <person name="Desiro A."/>
            <person name="Na H."/>
            <person name="Kennedy M."/>
            <person name="Barry K."/>
            <person name="Grigoriev I.V."/>
            <person name="Miller A.N."/>
            <person name="O'Donnell K."/>
            <person name="Stajich J.E."/>
            <person name="Bonito G."/>
        </authorList>
    </citation>
    <scope>NUCLEOTIDE SEQUENCE</scope>
    <source>
        <strain evidence="4">CK1249</strain>
    </source>
</reference>
<dbReference type="AlphaFoldDB" id="A0A9P6M5G5"/>
<sequence>MTDVPVSRMAFGILLKAVNSWGSQGESSASAIASSTSSASLANGTKGMSSANGSGSIENIEKLEAPGFYQFMYEHILRITFEVPMKPTFDLQDGQSVLVVGEIAGLQKAMAVKQGAVFLNYLSQVYLPSMNCPPDLAQEYVQALQQLEAKQFKKYFQVRRGPKLSNIQKNE</sequence>
<dbReference type="InterPro" id="IPR011989">
    <property type="entry name" value="ARM-like"/>
</dbReference>
<evidence type="ECO:0000259" key="3">
    <source>
        <dbReference type="Pfam" id="PF19282"/>
    </source>
</evidence>
<keyword evidence="2" id="KW-0813">Transport</keyword>
<gene>
    <name evidence="4" type="primary">LOS1_3</name>
    <name evidence="4" type="ORF">BGZ70_002827</name>
</gene>
<keyword evidence="2" id="KW-0963">Cytoplasm</keyword>
<protein>
    <recommendedName>
        <fullName evidence="2">Exportin-T</fullName>
    </recommendedName>
    <alternativeName>
        <fullName evidence="2">Exportin(tRNA)</fullName>
    </alternativeName>
    <alternativeName>
        <fullName evidence="2">tRNA exportin</fullName>
    </alternativeName>
</protein>
<comment type="subcellular location">
    <subcellularLocation>
        <location evidence="2">Nucleus</location>
    </subcellularLocation>
    <subcellularLocation>
        <location evidence="2">Cytoplasm</location>
    </subcellularLocation>
    <text evidence="2">Shuttles between the nucleus and the cytoplasm.</text>
</comment>
<dbReference type="PANTHER" id="PTHR15952:SF11">
    <property type="entry name" value="EXPORTIN-T"/>
    <property type="match status" value="1"/>
</dbReference>
<name>A0A9P6M5G5_MORAP</name>
<evidence type="ECO:0000256" key="1">
    <source>
        <dbReference type="ARBA" id="ARBA00009466"/>
    </source>
</evidence>
<dbReference type="GO" id="GO:0071528">
    <property type="term" value="P:tRNA re-export from nucleus"/>
    <property type="evidence" value="ECO:0007669"/>
    <property type="project" value="UniProtKB-UniRule"/>
</dbReference>
<dbReference type="Pfam" id="PF19282">
    <property type="entry name" value="Exportin-T"/>
    <property type="match status" value="1"/>
</dbReference>